<dbReference type="RefSeq" id="WP_197686221.1">
    <property type="nucleotide sequence ID" value="NZ_BOMJ01000036.1"/>
</dbReference>
<gene>
    <name evidence="1" type="ORF">SAMN04489716_2725</name>
</gene>
<accession>A0A1H1Y6J4</accession>
<dbReference type="CDD" id="cd02440">
    <property type="entry name" value="AdoMet_MTases"/>
    <property type="match status" value="1"/>
</dbReference>
<organism evidence="1 2">
    <name type="scientific">Actinoplanes derwentensis</name>
    <dbReference type="NCBI Taxonomy" id="113562"/>
    <lineage>
        <taxon>Bacteria</taxon>
        <taxon>Bacillati</taxon>
        <taxon>Actinomycetota</taxon>
        <taxon>Actinomycetes</taxon>
        <taxon>Micromonosporales</taxon>
        <taxon>Micromonosporaceae</taxon>
        <taxon>Actinoplanes</taxon>
    </lineage>
</organism>
<reference evidence="1 2" key="1">
    <citation type="submission" date="2016-10" db="EMBL/GenBank/DDBJ databases">
        <authorList>
            <person name="de Groot N.N."/>
        </authorList>
    </citation>
    <scope>NUCLEOTIDE SEQUENCE [LARGE SCALE GENOMIC DNA]</scope>
    <source>
        <strain evidence="1 2">DSM 43941</strain>
    </source>
</reference>
<keyword evidence="1" id="KW-0808">Transferase</keyword>
<keyword evidence="1" id="KW-0489">Methyltransferase</keyword>
<protein>
    <submittedName>
        <fullName evidence="1">Methyltransferase domain-containing protein</fullName>
    </submittedName>
</protein>
<dbReference type="InterPro" id="IPR029063">
    <property type="entry name" value="SAM-dependent_MTases_sf"/>
</dbReference>
<dbReference type="PANTHER" id="PTHR43861">
    <property type="entry name" value="TRANS-ACONITATE 2-METHYLTRANSFERASE-RELATED"/>
    <property type="match status" value="1"/>
</dbReference>
<name>A0A1H1Y6J4_9ACTN</name>
<dbReference type="GO" id="GO:0032259">
    <property type="term" value="P:methylation"/>
    <property type="evidence" value="ECO:0007669"/>
    <property type="project" value="UniProtKB-KW"/>
</dbReference>
<evidence type="ECO:0000313" key="1">
    <source>
        <dbReference type="EMBL" id="SDT17005.1"/>
    </source>
</evidence>
<dbReference type="Proteomes" id="UP000198688">
    <property type="component" value="Chromosome I"/>
</dbReference>
<dbReference type="GO" id="GO:0008168">
    <property type="term" value="F:methyltransferase activity"/>
    <property type="evidence" value="ECO:0007669"/>
    <property type="project" value="UniProtKB-KW"/>
</dbReference>
<proteinExistence type="predicted"/>
<dbReference type="AlphaFoldDB" id="A0A1H1Y6J4"/>
<sequence length="607" mass="66123">MLTVLPAVAIMVVLVLGALRARGRLAALPVLPPPTEAERDDFQLFTVAGAVVDGPTRQAAHTYARNQGLEVVDLVPVDLPVTESRNLARAVDPGSYRTDRLATGRGAGHALLVATGLAERAGVTASTNLDPAAIIRLTARLKKYASTSMEVAVAPGLRAVAADPATGKARLRAAGAIVAMSLTGSVIGYALLAAAVALNPPWGLAALVVYSLQPYLMLAGTPLRPADRNRAWLRLITEPWRWLRTVRGTWRSGHDRARQALHEQARLEYADELSSGTERFFEPPRDDCPWCEGRQLTVRVHTRDRVQGKPGRFTLVECDGCGHVFQNPRLSLDGLAFYYRDVYDRLGEDSTEHAFGLSVASYVGRADLVSRHTAPANWLDVGTGHGHFCTYARQVFPDTVFDGLDISDSIDDAQRRGWVTTGYRGLFPDFAEKLADSYDVVSMHHYLEHTRDPRAELDAAAKVVKPGGYLLVEVPNPATRLARLLRGYWVPYFQPEHLNLVPVRNLTAALHQRGLQPVAVELGRAHQPCDFAGAALLWVNSLFPDPDRPWAPRGSRGARLARQTAFVAAVPLLVAGNILDQLLGAVIARTDGGNCYRILAQRPESSS</sequence>
<dbReference type="Pfam" id="PF13489">
    <property type="entry name" value="Methyltransf_23"/>
    <property type="match status" value="1"/>
</dbReference>
<dbReference type="Gene3D" id="3.40.50.150">
    <property type="entry name" value="Vaccinia Virus protein VP39"/>
    <property type="match status" value="1"/>
</dbReference>
<keyword evidence="2" id="KW-1185">Reference proteome</keyword>
<dbReference type="STRING" id="113562.SAMN04489716_2725"/>
<dbReference type="SUPFAM" id="SSF53335">
    <property type="entry name" value="S-adenosyl-L-methionine-dependent methyltransferases"/>
    <property type="match status" value="1"/>
</dbReference>
<dbReference type="EMBL" id="LT629758">
    <property type="protein sequence ID" value="SDT17005.1"/>
    <property type="molecule type" value="Genomic_DNA"/>
</dbReference>
<evidence type="ECO:0000313" key="2">
    <source>
        <dbReference type="Proteomes" id="UP000198688"/>
    </source>
</evidence>